<keyword evidence="2" id="KW-1185">Reference proteome</keyword>
<evidence type="ECO:0000313" key="1">
    <source>
        <dbReference type="EMBL" id="KAK3862383.1"/>
    </source>
</evidence>
<organism evidence="1 2">
    <name type="scientific">Petrolisthes cinctipes</name>
    <name type="common">Flat porcelain crab</name>
    <dbReference type="NCBI Taxonomy" id="88211"/>
    <lineage>
        <taxon>Eukaryota</taxon>
        <taxon>Metazoa</taxon>
        <taxon>Ecdysozoa</taxon>
        <taxon>Arthropoda</taxon>
        <taxon>Crustacea</taxon>
        <taxon>Multicrustacea</taxon>
        <taxon>Malacostraca</taxon>
        <taxon>Eumalacostraca</taxon>
        <taxon>Eucarida</taxon>
        <taxon>Decapoda</taxon>
        <taxon>Pleocyemata</taxon>
        <taxon>Anomura</taxon>
        <taxon>Galatheoidea</taxon>
        <taxon>Porcellanidae</taxon>
        <taxon>Petrolisthes</taxon>
    </lineage>
</organism>
<name>A0AAE1EWC8_PETCI</name>
<dbReference type="Proteomes" id="UP001286313">
    <property type="component" value="Unassembled WGS sequence"/>
</dbReference>
<protein>
    <submittedName>
        <fullName evidence="1">Uncharacterized protein</fullName>
    </submittedName>
</protein>
<evidence type="ECO:0000313" key="2">
    <source>
        <dbReference type="Proteomes" id="UP001286313"/>
    </source>
</evidence>
<proteinExistence type="predicted"/>
<sequence>MAGGMKKNGSAHSFISTTPDVNWLDWEPTCLHQSIPILRQKVGLGFIVQGKRLLNTTTRTFTWGNL</sequence>
<comment type="caution">
    <text evidence="1">The sequence shown here is derived from an EMBL/GenBank/DDBJ whole genome shotgun (WGS) entry which is preliminary data.</text>
</comment>
<accession>A0AAE1EWC8</accession>
<dbReference type="AlphaFoldDB" id="A0AAE1EWC8"/>
<dbReference type="EMBL" id="JAWQEG010004260">
    <property type="protein sequence ID" value="KAK3862383.1"/>
    <property type="molecule type" value="Genomic_DNA"/>
</dbReference>
<reference evidence="1" key="1">
    <citation type="submission" date="2023-10" db="EMBL/GenBank/DDBJ databases">
        <title>Genome assemblies of two species of porcelain crab, Petrolisthes cinctipes and Petrolisthes manimaculis (Anomura: Porcellanidae).</title>
        <authorList>
            <person name="Angst P."/>
        </authorList>
    </citation>
    <scope>NUCLEOTIDE SEQUENCE</scope>
    <source>
        <strain evidence="1">PB745_01</strain>
        <tissue evidence="1">Gill</tissue>
    </source>
</reference>
<gene>
    <name evidence="1" type="ORF">Pcinc_031751</name>
</gene>